<dbReference type="PANTHER" id="PTHR43792:SF8">
    <property type="entry name" value="[RIBOSOMAL PROTEIN US5]-ALANINE N-ACETYLTRANSFERASE"/>
    <property type="match status" value="1"/>
</dbReference>
<dbReference type="AlphaFoldDB" id="H6L577"/>
<dbReference type="GO" id="GO:0016747">
    <property type="term" value="F:acyltransferase activity, transferring groups other than amino-acyl groups"/>
    <property type="evidence" value="ECO:0007669"/>
    <property type="project" value="InterPro"/>
</dbReference>
<dbReference type="eggNOG" id="COG1670">
    <property type="taxonomic scope" value="Bacteria"/>
</dbReference>
<evidence type="ECO:0000256" key="1">
    <source>
        <dbReference type="ARBA" id="ARBA00022679"/>
    </source>
</evidence>
<dbReference type="InterPro" id="IPR000182">
    <property type="entry name" value="GNAT_dom"/>
</dbReference>
<feature type="domain" description="N-acetyltransferase" evidence="4">
    <location>
        <begin position="13"/>
        <end position="177"/>
    </location>
</feature>
<dbReference type="EC" id="2.3.1.128" evidence="5"/>
<dbReference type="OrthoDB" id="9811523at2"/>
<dbReference type="Gene3D" id="3.40.630.30">
    <property type="match status" value="1"/>
</dbReference>
<gene>
    <name evidence="5" type="ordered locus">SGRA_1256</name>
</gene>
<reference evidence="5 6" key="1">
    <citation type="journal article" date="2012" name="Stand. Genomic Sci.">
        <title>Complete genome sequencing and analysis of Saprospira grandis str. Lewin, a predatory marine bacterium.</title>
        <authorList>
            <person name="Saw J.H."/>
            <person name="Yuryev A."/>
            <person name="Kanbe M."/>
            <person name="Hou S."/>
            <person name="Young A.G."/>
            <person name="Aizawa S."/>
            <person name="Alam M."/>
        </authorList>
    </citation>
    <scope>NUCLEOTIDE SEQUENCE [LARGE SCALE GENOMIC DNA]</scope>
    <source>
        <strain evidence="5 6">Lewin</strain>
    </source>
</reference>
<organism evidence="5 6">
    <name type="scientific">Saprospira grandis (strain Lewin)</name>
    <dbReference type="NCBI Taxonomy" id="984262"/>
    <lineage>
        <taxon>Bacteria</taxon>
        <taxon>Pseudomonadati</taxon>
        <taxon>Bacteroidota</taxon>
        <taxon>Saprospiria</taxon>
        <taxon>Saprospirales</taxon>
        <taxon>Saprospiraceae</taxon>
        <taxon>Saprospira</taxon>
    </lineage>
</organism>
<keyword evidence="6" id="KW-1185">Reference proteome</keyword>
<dbReference type="PANTHER" id="PTHR43792">
    <property type="entry name" value="GNAT FAMILY, PUTATIVE (AFU_ORTHOLOGUE AFUA_3G00765)-RELATED-RELATED"/>
    <property type="match status" value="1"/>
</dbReference>
<dbReference type="PROSITE" id="PS51186">
    <property type="entry name" value="GNAT"/>
    <property type="match status" value="1"/>
</dbReference>
<dbReference type="HOGENOM" id="CLU_013985_3_4_10"/>
<dbReference type="EMBL" id="CP002831">
    <property type="protein sequence ID" value="AFC23991.1"/>
    <property type="molecule type" value="Genomic_DNA"/>
</dbReference>
<dbReference type="InterPro" id="IPR016181">
    <property type="entry name" value="Acyl_CoA_acyltransferase"/>
</dbReference>
<dbReference type="SUPFAM" id="SSF55729">
    <property type="entry name" value="Acyl-CoA N-acyltransferases (Nat)"/>
    <property type="match status" value="1"/>
</dbReference>
<name>H6L577_SAPGL</name>
<keyword evidence="2 5" id="KW-0012">Acyltransferase</keyword>
<dbReference type="KEGG" id="sgn:SGRA_1256"/>
<dbReference type="InterPro" id="IPR051531">
    <property type="entry name" value="N-acetyltransferase"/>
</dbReference>
<dbReference type="STRING" id="984262.SGRA_1256"/>
<evidence type="ECO:0000256" key="3">
    <source>
        <dbReference type="ARBA" id="ARBA00038502"/>
    </source>
</evidence>
<evidence type="ECO:0000256" key="2">
    <source>
        <dbReference type="ARBA" id="ARBA00023315"/>
    </source>
</evidence>
<sequence length="179" mass="20236">MKEIEFELNGEAYSLRLFRPEYTAALQQAADYPEVAKGMSDRFASPYTLATAEAFVNQVAIPSDGGILAIFAQEQLIGGIGLHAQQDVWRYNMEIGYWLTPAFWGRGLMKKILPLFLERAWGRYPDLHRVVGTVFSFNLGSVKVLEAAGFRLEGKSLEAVYKAGQFWDEYHYALLRTEA</sequence>
<protein>
    <submittedName>
        <fullName evidence="5">GCN5-like N-acetyltransferase</fullName>
        <ecNumber evidence="5">2.3.1.128</ecNumber>
    </submittedName>
</protein>
<dbReference type="Pfam" id="PF13302">
    <property type="entry name" value="Acetyltransf_3"/>
    <property type="match status" value="1"/>
</dbReference>
<dbReference type="Proteomes" id="UP000007519">
    <property type="component" value="Chromosome"/>
</dbReference>
<accession>H6L577</accession>
<keyword evidence="1 5" id="KW-0808">Transferase</keyword>
<comment type="similarity">
    <text evidence="3">Belongs to the acetyltransferase family. RimJ subfamily.</text>
</comment>
<dbReference type="RefSeq" id="WP_015691636.1">
    <property type="nucleotide sequence ID" value="NC_016940.1"/>
</dbReference>
<evidence type="ECO:0000259" key="4">
    <source>
        <dbReference type="PROSITE" id="PS51186"/>
    </source>
</evidence>
<evidence type="ECO:0000313" key="6">
    <source>
        <dbReference type="Proteomes" id="UP000007519"/>
    </source>
</evidence>
<evidence type="ECO:0000313" key="5">
    <source>
        <dbReference type="EMBL" id="AFC23991.1"/>
    </source>
</evidence>
<proteinExistence type="inferred from homology"/>